<dbReference type="SUPFAM" id="SSF161098">
    <property type="entry name" value="MetI-like"/>
    <property type="match status" value="1"/>
</dbReference>
<evidence type="ECO:0000256" key="3">
    <source>
        <dbReference type="ARBA" id="ARBA00022475"/>
    </source>
</evidence>
<keyword evidence="10" id="KW-1185">Reference proteome</keyword>
<feature type="transmembrane region" description="Helical" evidence="7">
    <location>
        <begin position="144"/>
        <end position="166"/>
    </location>
</feature>
<comment type="similarity">
    <text evidence="7">Belongs to the binding-protein-dependent transport system permease family.</text>
</comment>
<dbReference type="EMBL" id="JBHTKX010000001">
    <property type="protein sequence ID" value="MFD1127422.1"/>
    <property type="molecule type" value="Genomic_DNA"/>
</dbReference>
<feature type="domain" description="ABC transmembrane type-1" evidence="8">
    <location>
        <begin position="77"/>
        <end position="287"/>
    </location>
</feature>
<dbReference type="Proteomes" id="UP001597169">
    <property type="component" value="Unassembled WGS sequence"/>
</dbReference>
<proteinExistence type="inferred from homology"/>
<dbReference type="PANTHER" id="PTHR43744:SF9">
    <property type="entry name" value="POLYGALACTURONAN_RHAMNOGALACTURONAN TRANSPORT SYSTEM PERMEASE PROTEIN YTCP"/>
    <property type="match status" value="1"/>
</dbReference>
<dbReference type="InterPro" id="IPR000515">
    <property type="entry name" value="MetI-like"/>
</dbReference>
<evidence type="ECO:0000256" key="1">
    <source>
        <dbReference type="ARBA" id="ARBA00004651"/>
    </source>
</evidence>
<dbReference type="RefSeq" id="WP_251581363.1">
    <property type="nucleotide sequence ID" value="NZ_JBHTKX010000001.1"/>
</dbReference>
<evidence type="ECO:0000256" key="7">
    <source>
        <dbReference type="RuleBase" id="RU363032"/>
    </source>
</evidence>
<feature type="transmembrane region" description="Helical" evidence="7">
    <location>
        <begin position="112"/>
        <end position="132"/>
    </location>
</feature>
<feature type="transmembrane region" description="Helical" evidence="7">
    <location>
        <begin position="21"/>
        <end position="40"/>
    </location>
</feature>
<dbReference type="PROSITE" id="PS50928">
    <property type="entry name" value="ABC_TM1"/>
    <property type="match status" value="1"/>
</dbReference>
<dbReference type="InterPro" id="IPR035906">
    <property type="entry name" value="MetI-like_sf"/>
</dbReference>
<dbReference type="Gene3D" id="1.10.3720.10">
    <property type="entry name" value="MetI-like"/>
    <property type="match status" value="1"/>
</dbReference>
<comment type="caution">
    <text evidence="9">The sequence shown here is derived from an EMBL/GenBank/DDBJ whole genome shotgun (WGS) entry which is preliminary data.</text>
</comment>
<keyword evidence="4 7" id="KW-0812">Transmembrane</keyword>
<keyword evidence="5 7" id="KW-1133">Transmembrane helix</keyword>
<dbReference type="PANTHER" id="PTHR43744">
    <property type="entry name" value="ABC TRANSPORTER PERMEASE PROTEIN MG189-RELATED-RELATED"/>
    <property type="match status" value="1"/>
</dbReference>
<evidence type="ECO:0000259" key="8">
    <source>
        <dbReference type="PROSITE" id="PS50928"/>
    </source>
</evidence>
<accession>A0ABW3PMV6</accession>
<evidence type="ECO:0000313" key="10">
    <source>
        <dbReference type="Proteomes" id="UP001597169"/>
    </source>
</evidence>
<gene>
    <name evidence="9" type="ORF">ACFQ3J_04425</name>
</gene>
<evidence type="ECO:0000256" key="4">
    <source>
        <dbReference type="ARBA" id="ARBA00022692"/>
    </source>
</evidence>
<comment type="subcellular location">
    <subcellularLocation>
        <location evidence="1 7">Cell membrane</location>
        <topology evidence="1 7">Multi-pass membrane protein</topology>
    </subcellularLocation>
</comment>
<keyword evidence="3" id="KW-1003">Cell membrane</keyword>
<sequence>MSSSKALHISGRSKMVIHAFFIFYAVICILPLVLVLSISLSDETTVIANGYKFIPEQFSISAYDFLFKDMEQIVRSYGVSIFVTVVGTVISVALTAFYAYPLSRRDLPYKGFFAFFIFFTMLFNGGLVPWYLVYVNLLDLKNTLWVLIMPMLMSPFFVLVMRTFFANSIPVSILESARVDGAGELRTFIRIVLPLSLPVLATVALFSTLNYWNDWYLSMIFISDNKTISLQYLMYRTLLDIQYLTSNSNVASQISSQGGMLDLPNKTLQMAMAVVGIGPIVLAYPFFQRYFIKGLTVGAVKG</sequence>
<dbReference type="CDD" id="cd06261">
    <property type="entry name" value="TM_PBP2"/>
    <property type="match status" value="1"/>
</dbReference>
<evidence type="ECO:0000256" key="5">
    <source>
        <dbReference type="ARBA" id="ARBA00022989"/>
    </source>
</evidence>
<organism evidence="9 10">
    <name type="scientific">Paenibacillus provencensis</name>
    <dbReference type="NCBI Taxonomy" id="441151"/>
    <lineage>
        <taxon>Bacteria</taxon>
        <taxon>Bacillati</taxon>
        <taxon>Bacillota</taxon>
        <taxon>Bacilli</taxon>
        <taxon>Bacillales</taxon>
        <taxon>Paenibacillaceae</taxon>
        <taxon>Paenibacillus</taxon>
    </lineage>
</organism>
<name>A0ABW3PMV6_9BACL</name>
<keyword evidence="6 7" id="KW-0472">Membrane</keyword>
<feature type="transmembrane region" description="Helical" evidence="7">
    <location>
        <begin position="268"/>
        <end position="287"/>
    </location>
</feature>
<keyword evidence="2 7" id="KW-0813">Transport</keyword>
<evidence type="ECO:0000256" key="6">
    <source>
        <dbReference type="ARBA" id="ARBA00023136"/>
    </source>
</evidence>
<feature type="transmembrane region" description="Helical" evidence="7">
    <location>
        <begin position="77"/>
        <end position="100"/>
    </location>
</feature>
<feature type="transmembrane region" description="Helical" evidence="7">
    <location>
        <begin position="187"/>
        <end position="209"/>
    </location>
</feature>
<evidence type="ECO:0000256" key="2">
    <source>
        <dbReference type="ARBA" id="ARBA00022448"/>
    </source>
</evidence>
<dbReference type="Pfam" id="PF00528">
    <property type="entry name" value="BPD_transp_1"/>
    <property type="match status" value="1"/>
</dbReference>
<reference evidence="10" key="1">
    <citation type="journal article" date="2019" name="Int. J. Syst. Evol. Microbiol.">
        <title>The Global Catalogue of Microorganisms (GCM) 10K type strain sequencing project: providing services to taxonomists for standard genome sequencing and annotation.</title>
        <authorList>
            <consortium name="The Broad Institute Genomics Platform"/>
            <consortium name="The Broad Institute Genome Sequencing Center for Infectious Disease"/>
            <person name="Wu L."/>
            <person name="Ma J."/>
        </authorList>
    </citation>
    <scope>NUCLEOTIDE SEQUENCE [LARGE SCALE GENOMIC DNA]</scope>
    <source>
        <strain evidence="10">CCUG 53519</strain>
    </source>
</reference>
<evidence type="ECO:0000313" key="9">
    <source>
        <dbReference type="EMBL" id="MFD1127422.1"/>
    </source>
</evidence>
<protein>
    <submittedName>
        <fullName evidence="9">Carbohydrate ABC transporter permease</fullName>
    </submittedName>
</protein>